<dbReference type="Gene3D" id="3.40.50.150">
    <property type="entry name" value="Vaccinia Virus protein VP39"/>
    <property type="match status" value="1"/>
</dbReference>
<evidence type="ECO:0000256" key="2">
    <source>
        <dbReference type="ARBA" id="ARBA00022603"/>
    </source>
</evidence>
<name>A0A1M5TPT5_9GAMM</name>
<dbReference type="NCBIfam" id="NF001240">
    <property type="entry name" value="PRK00216.1-1"/>
    <property type="match status" value="1"/>
</dbReference>
<dbReference type="PROSITE" id="PS01184">
    <property type="entry name" value="UBIE_2"/>
    <property type="match status" value="1"/>
</dbReference>
<gene>
    <name evidence="6" type="primary">ubiE</name>
    <name evidence="8" type="ORF">SAMN02744645_4031</name>
</gene>
<dbReference type="EMBL" id="FQXA01000008">
    <property type="protein sequence ID" value="SHH52680.1"/>
    <property type="molecule type" value="Genomic_DNA"/>
</dbReference>
<dbReference type="NCBIfam" id="NF001244">
    <property type="entry name" value="PRK00216.1-5"/>
    <property type="match status" value="1"/>
</dbReference>
<evidence type="ECO:0000313" key="9">
    <source>
        <dbReference type="Proteomes" id="UP000184000"/>
    </source>
</evidence>
<reference evidence="8 9" key="1">
    <citation type="submission" date="2016-11" db="EMBL/GenBank/DDBJ databases">
        <authorList>
            <person name="Jaros S."/>
            <person name="Januszkiewicz K."/>
            <person name="Wedrychowicz H."/>
        </authorList>
    </citation>
    <scope>NUCLEOTIDE SEQUENCE [LARGE SCALE GENOMIC DNA]</scope>
    <source>
        <strain evidence="8 9">DSM 18231</strain>
    </source>
</reference>
<protein>
    <recommendedName>
        <fullName evidence="6">Ubiquinone/menaquinone biosynthesis C-methyltransferase UbiE</fullName>
        <ecNumber evidence="6">2.1.1.163</ecNumber>
        <ecNumber evidence="6">2.1.1.201</ecNumber>
    </recommendedName>
    <alternativeName>
        <fullName evidence="6">2-methoxy-6-polyprenyl-1,4-benzoquinol methylase</fullName>
    </alternativeName>
    <alternativeName>
        <fullName evidence="6">Demethylmenaquinone methyltransferase</fullName>
    </alternativeName>
</protein>
<keyword evidence="3 6" id="KW-0808">Transferase</keyword>
<evidence type="ECO:0000256" key="4">
    <source>
        <dbReference type="ARBA" id="ARBA00022688"/>
    </source>
</evidence>
<dbReference type="InterPro" id="IPR023576">
    <property type="entry name" value="UbiE/COQ5_MeTrFase_CS"/>
</dbReference>
<dbReference type="SUPFAM" id="SSF53335">
    <property type="entry name" value="S-adenosyl-L-methionine-dependent methyltransferases"/>
    <property type="match status" value="1"/>
</dbReference>
<dbReference type="PROSITE" id="PS51608">
    <property type="entry name" value="SAM_MT_UBIE"/>
    <property type="match status" value="1"/>
</dbReference>
<dbReference type="InterPro" id="IPR004033">
    <property type="entry name" value="UbiE/COQ5_MeTrFase"/>
</dbReference>
<dbReference type="UniPathway" id="UPA00232"/>
<evidence type="ECO:0000256" key="3">
    <source>
        <dbReference type="ARBA" id="ARBA00022679"/>
    </source>
</evidence>
<dbReference type="UniPathway" id="UPA00079">
    <property type="reaction ID" value="UER00169"/>
</dbReference>
<dbReference type="CDD" id="cd02440">
    <property type="entry name" value="AdoMet_MTases"/>
    <property type="match status" value="1"/>
</dbReference>
<evidence type="ECO:0000256" key="6">
    <source>
        <dbReference type="HAMAP-Rule" id="MF_01813"/>
    </source>
</evidence>
<dbReference type="NCBIfam" id="TIGR01934">
    <property type="entry name" value="MenG_MenH_UbiE"/>
    <property type="match status" value="1"/>
</dbReference>
<comment type="catalytic activity">
    <reaction evidence="6">
        <text>a 2-demethylmenaquinol + S-adenosyl-L-methionine = a menaquinol + S-adenosyl-L-homocysteine + H(+)</text>
        <dbReference type="Rhea" id="RHEA:42640"/>
        <dbReference type="Rhea" id="RHEA-COMP:9539"/>
        <dbReference type="Rhea" id="RHEA-COMP:9563"/>
        <dbReference type="ChEBI" id="CHEBI:15378"/>
        <dbReference type="ChEBI" id="CHEBI:18151"/>
        <dbReference type="ChEBI" id="CHEBI:55437"/>
        <dbReference type="ChEBI" id="CHEBI:57856"/>
        <dbReference type="ChEBI" id="CHEBI:59789"/>
        <dbReference type="EC" id="2.1.1.163"/>
    </reaction>
</comment>
<feature type="binding site" evidence="6">
    <location>
        <position position="110"/>
    </location>
    <ligand>
        <name>S-adenosyl-L-methionine</name>
        <dbReference type="ChEBI" id="CHEBI:59789"/>
    </ligand>
</feature>
<feature type="binding site" evidence="6">
    <location>
        <begin position="138"/>
        <end position="139"/>
    </location>
    <ligand>
        <name>S-adenosyl-L-methionine</name>
        <dbReference type="ChEBI" id="CHEBI:59789"/>
    </ligand>
</feature>
<sequence length="266" mass="29422">MPAHSSGESDMTDPRKERDAEATTHFGYKNVPESEKAQKVAEVFHSVAAKYDLMNDLMSGGVHRLWKRFTIELSGVRHGNRVLDIAGGTGDLARQFSRIVGPTGEVVLADINASMLKVGRDRLLDKGVAGNVKFVQADAEKLPFPDNHFDVVTIAFGLRNVTHKEDAIASMLRVLKPGGRLLVLEFSKPTNQLFSKAYDAYSFSLLPMMGKLITNDSESYRYLAESIRMHPDQETLKGMMADAGFERVTYHNMTGGIVALHRGIKP</sequence>
<comment type="function">
    <text evidence="6">Methyltransferase required for the conversion of demethylmenaquinol (DMKH2) to menaquinol (MKH2) and the conversion of 2-polyprenyl-6-methoxy-1,4-benzoquinol (DDMQH2) to 2-polyprenyl-3-methyl-6-methoxy-1,4-benzoquinol (DMQH2).</text>
</comment>
<organism evidence="8 9">
    <name type="scientific">Stutzerimonas xanthomarina DSM 18231</name>
    <dbReference type="NCBI Taxonomy" id="1403346"/>
    <lineage>
        <taxon>Bacteria</taxon>
        <taxon>Pseudomonadati</taxon>
        <taxon>Pseudomonadota</taxon>
        <taxon>Gammaproteobacteria</taxon>
        <taxon>Pseudomonadales</taxon>
        <taxon>Pseudomonadaceae</taxon>
        <taxon>Stutzerimonas</taxon>
    </lineage>
</organism>
<dbReference type="Pfam" id="PF01209">
    <property type="entry name" value="Ubie_methyltran"/>
    <property type="match status" value="1"/>
</dbReference>
<comment type="pathway">
    <text evidence="6">Quinol/quinone metabolism; menaquinone biosynthesis; menaquinol from 1,4-dihydroxy-2-naphthoate: step 2/2.</text>
</comment>
<dbReference type="HAMAP" id="MF_01813">
    <property type="entry name" value="MenG_UbiE_methyltr"/>
    <property type="match status" value="1"/>
</dbReference>
<keyword evidence="5 6" id="KW-0949">S-adenosyl-L-methionine</keyword>
<evidence type="ECO:0000313" key="8">
    <source>
        <dbReference type="EMBL" id="SHH52680.1"/>
    </source>
</evidence>
<dbReference type="GO" id="GO:0032259">
    <property type="term" value="P:methylation"/>
    <property type="evidence" value="ECO:0007669"/>
    <property type="project" value="UniProtKB-KW"/>
</dbReference>
<dbReference type="EC" id="2.1.1.201" evidence="6"/>
<evidence type="ECO:0000256" key="1">
    <source>
        <dbReference type="ARBA" id="ARBA00022428"/>
    </source>
</evidence>
<proteinExistence type="inferred from homology"/>
<dbReference type="FunFam" id="3.40.50.150:FF:000014">
    <property type="entry name" value="Ubiquinone/menaquinone biosynthesis C-methyltransferase UbiE"/>
    <property type="match status" value="1"/>
</dbReference>
<dbReference type="InterPro" id="IPR029063">
    <property type="entry name" value="SAM-dependent_MTases_sf"/>
</dbReference>
<feature type="region of interest" description="Disordered" evidence="7">
    <location>
        <begin position="1"/>
        <end position="31"/>
    </location>
</feature>
<feature type="binding site" evidence="6">
    <location>
        <position position="89"/>
    </location>
    <ligand>
        <name>S-adenosyl-L-methionine</name>
        <dbReference type="ChEBI" id="CHEBI:59789"/>
    </ligand>
</feature>
<comment type="pathway">
    <text evidence="6">Cofactor biosynthesis; ubiquinone biosynthesis.</text>
</comment>
<dbReference type="GO" id="GO:0009060">
    <property type="term" value="P:aerobic respiration"/>
    <property type="evidence" value="ECO:0007669"/>
    <property type="project" value="UniProtKB-UniRule"/>
</dbReference>
<keyword evidence="1 6" id="KW-0474">Menaquinone biosynthesis</keyword>
<evidence type="ECO:0000256" key="5">
    <source>
        <dbReference type="ARBA" id="ARBA00022691"/>
    </source>
</evidence>
<dbReference type="PANTHER" id="PTHR43591:SF24">
    <property type="entry name" value="2-METHOXY-6-POLYPRENYL-1,4-BENZOQUINOL METHYLASE, MITOCHONDRIAL"/>
    <property type="match status" value="1"/>
</dbReference>
<comment type="similarity">
    <text evidence="6">Belongs to the class I-like SAM-binding methyltransferase superfamily. MenG/UbiE family.</text>
</comment>
<evidence type="ECO:0000256" key="7">
    <source>
        <dbReference type="SAM" id="MobiDB-lite"/>
    </source>
</evidence>
<dbReference type="GO" id="GO:0043770">
    <property type="term" value="F:demethylmenaquinone methyltransferase activity"/>
    <property type="evidence" value="ECO:0007669"/>
    <property type="project" value="UniProtKB-UniRule"/>
</dbReference>
<keyword evidence="2 6" id="KW-0489">Methyltransferase</keyword>
<dbReference type="PANTHER" id="PTHR43591">
    <property type="entry name" value="METHYLTRANSFERASE"/>
    <property type="match status" value="1"/>
</dbReference>
<dbReference type="AlphaFoldDB" id="A0A1M5TPT5"/>
<dbReference type="GO" id="GO:0009234">
    <property type="term" value="P:menaquinone biosynthetic process"/>
    <property type="evidence" value="ECO:0007669"/>
    <property type="project" value="UniProtKB-UniRule"/>
</dbReference>
<comment type="catalytic activity">
    <reaction evidence="6">
        <text>a 2-methoxy-6-(all-trans-polyprenyl)benzene-1,4-diol + S-adenosyl-L-methionine = a 5-methoxy-2-methyl-3-(all-trans-polyprenyl)benzene-1,4-diol + S-adenosyl-L-homocysteine + H(+)</text>
        <dbReference type="Rhea" id="RHEA:28286"/>
        <dbReference type="Rhea" id="RHEA-COMP:10858"/>
        <dbReference type="Rhea" id="RHEA-COMP:10859"/>
        <dbReference type="ChEBI" id="CHEBI:15378"/>
        <dbReference type="ChEBI" id="CHEBI:57856"/>
        <dbReference type="ChEBI" id="CHEBI:59789"/>
        <dbReference type="ChEBI" id="CHEBI:84166"/>
        <dbReference type="ChEBI" id="CHEBI:84167"/>
        <dbReference type="EC" id="2.1.1.201"/>
    </reaction>
</comment>
<dbReference type="Proteomes" id="UP000184000">
    <property type="component" value="Unassembled WGS sequence"/>
</dbReference>
<accession>A0A1M5TPT5</accession>
<keyword evidence="4 6" id="KW-0831">Ubiquinone biosynthesis</keyword>
<dbReference type="EC" id="2.1.1.163" evidence="6"/>
<feature type="compositionally biased region" description="Basic and acidic residues" evidence="7">
    <location>
        <begin position="12"/>
        <end position="22"/>
    </location>
</feature>
<comment type="caution">
    <text evidence="6">Lacks conserved residue(s) required for the propagation of feature annotation.</text>
</comment>
<dbReference type="GO" id="GO:0008425">
    <property type="term" value="F:2-methoxy-6-polyprenyl-1,4-benzoquinol methyltransferase activity"/>
    <property type="evidence" value="ECO:0007669"/>
    <property type="project" value="UniProtKB-UniRule"/>
</dbReference>
<dbReference type="PROSITE" id="PS01183">
    <property type="entry name" value="UBIE_1"/>
    <property type="match status" value="1"/>
</dbReference>